<dbReference type="OrthoDB" id="10650023at2759"/>
<keyword evidence="3 5" id="KW-1133">Transmembrane helix</keyword>
<feature type="domain" description="G-protein coupled receptors family 1 profile" evidence="6">
    <location>
        <begin position="1"/>
        <end position="200"/>
    </location>
</feature>
<evidence type="ECO:0000259" key="6">
    <source>
        <dbReference type="PROSITE" id="PS50262"/>
    </source>
</evidence>
<dbReference type="GO" id="GO:0004930">
    <property type="term" value="F:G protein-coupled receptor activity"/>
    <property type="evidence" value="ECO:0007669"/>
    <property type="project" value="InterPro"/>
</dbReference>
<comment type="caution">
    <text evidence="7">The sequence shown here is derived from an EMBL/GenBank/DDBJ whole genome shotgun (WGS) entry which is preliminary data.</text>
</comment>
<organism evidence="7 8">
    <name type="scientific">Hypsibius exemplaris</name>
    <name type="common">Freshwater tardigrade</name>
    <dbReference type="NCBI Taxonomy" id="2072580"/>
    <lineage>
        <taxon>Eukaryota</taxon>
        <taxon>Metazoa</taxon>
        <taxon>Ecdysozoa</taxon>
        <taxon>Tardigrada</taxon>
        <taxon>Eutardigrada</taxon>
        <taxon>Parachela</taxon>
        <taxon>Hypsibioidea</taxon>
        <taxon>Hypsibiidae</taxon>
        <taxon>Hypsibius</taxon>
    </lineage>
</organism>
<sequence length="236" mass="26325">MTILIFHYVATNLFYEPHQHSHRHLPHSNRRDGHSIPANICNAIQVIYMTGAGVINWAEVALAANRCIALFLPHSYKVFTTKAINFLVIILAWVISLASCLPLSFGVGGVFRLLPLGQCMYMPEGRLGDFMAALFSFVPYSFAGVGALMILCRSYDMSKVRVEAVKGAREKAQLRRLKMAKILLLTFLLSAVCPTPWGVLANNFPMTFLTNPVSVLWLRTAMACQYAFTPVRLNCL</sequence>
<keyword evidence="4 5" id="KW-0472">Membrane</keyword>
<feature type="transmembrane region" description="Helical" evidence="5">
    <location>
        <begin position="130"/>
        <end position="151"/>
    </location>
</feature>
<dbReference type="SUPFAM" id="SSF81321">
    <property type="entry name" value="Family A G protein-coupled receptor-like"/>
    <property type="match status" value="1"/>
</dbReference>
<evidence type="ECO:0000256" key="4">
    <source>
        <dbReference type="ARBA" id="ARBA00023136"/>
    </source>
</evidence>
<evidence type="ECO:0000256" key="2">
    <source>
        <dbReference type="ARBA" id="ARBA00022692"/>
    </source>
</evidence>
<feature type="transmembrane region" description="Helical" evidence="5">
    <location>
        <begin position="86"/>
        <end position="110"/>
    </location>
</feature>
<dbReference type="EMBL" id="MTYJ01000061">
    <property type="protein sequence ID" value="OQV17383.1"/>
    <property type="molecule type" value="Genomic_DNA"/>
</dbReference>
<reference evidence="8" key="1">
    <citation type="submission" date="2017-01" db="EMBL/GenBank/DDBJ databases">
        <title>Comparative genomics of anhydrobiosis in the tardigrade Hypsibius dujardini.</title>
        <authorList>
            <person name="Yoshida Y."/>
            <person name="Koutsovoulos G."/>
            <person name="Laetsch D."/>
            <person name="Stevens L."/>
            <person name="Kumar S."/>
            <person name="Horikawa D."/>
            <person name="Ishino K."/>
            <person name="Komine S."/>
            <person name="Tomita M."/>
            <person name="Blaxter M."/>
            <person name="Arakawa K."/>
        </authorList>
    </citation>
    <scope>NUCLEOTIDE SEQUENCE [LARGE SCALE GENOMIC DNA]</scope>
    <source>
        <strain evidence="8">Z151</strain>
    </source>
</reference>
<gene>
    <name evidence="7" type="ORF">BV898_08488</name>
</gene>
<dbReference type="PROSITE" id="PS50262">
    <property type="entry name" value="G_PROTEIN_RECEP_F1_2"/>
    <property type="match status" value="1"/>
</dbReference>
<comment type="subcellular location">
    <subcellularLocation>
        <location evidence="1">Membrane</location>
    </subcellularLocation>
</comment>
<dbReference type="GO" id="GO:0016020">
    <property type="term" value="C:membrane"/>
    <property type="evidence" value="ECO:0007669"/>
    <property type="project" value="UniProtKB-SubCell"/>
</dbReference>
<dbReference type="AlphaFoldDB" id="A0A1W0WQF3"/>
<dbReference type="Gene3D" id="1.20.1070.10">
    <property type="entry name" value="Rhodopsin 7-helix transmembrane proteins"/>
    <property type="match status" value="1"/>
</dbReference>
<dbReference type="Proteomes" id="UP000192578">
    <property type="component" value="Unassembled WGS sequence"/>
</dbReference>
<keyword evidence="2 5" id="KW-0812">Transmembrane</keyword>
<evidence type="ECO:0000313" key="7">
    <source>
        <dbReference type="EMBL" id="OQV17383.1"/>
    </source>
</evidence>
<dbReference type="InterPro" id="IPR000276">
    <property type="entry name" value="GPCR_Rhodpsn"/>
</dbReference>
<evidence type="ECO:0000256" key="1">
    <source>
        <dbReference type="ARBA" id="ARBA00004370"/>
    </source>
</evidence>
<accession>A0A1W0WQF3</accession>
<feature type="transmembrane region" description="Helical" evidence="5">
    <location>
        <begin position="179"/>
        <end position="199"/>
    </location>
</feature>
<keyword evidence="8" id="KW-1185">Reference proteome</keyword>
<evidence type="ECO:0000256" key="5">
    <source>
        <dbReference type="SAM" id="Phobius"/>
    </source>
</evidence>
<proteinExistence type="predicted"/>
<protein>
    <recommendedName>
        <fullName evidence="6">G-protein coupled receptors family 1 profile domain-containing protein</fullName>
    </recommendedName>
</protein>
<dbReference type="InterPro" id="IPR017452">
    <property type="entry name" value="GPCR_Rhodpsn_7TM"/>
</dbReference>
<dbReference type="CDD" id="cd00637">
    <property type="entry name" value="7tm_classA_rhodopsin-like"/>
    <property type="match status" value="1"/>
</dbReference>
<name>A0A1W0WQF3_HYPEX</name>
<evidence type="ECO:0000313" key="8">
    <source>
        <dbReference type="Proteomes" id="UP000192578"/>
    </source>
</evidence>
<evidence type="ECO:0000256" key="3">
    <source>
        <dbReference type="ARBA" id="ARBA00022989"/>
    </source>
</evidence>
<dbReference type="Pfam" id="PF00001">
    <property type="entry name" value="7tm_1"/>
    <property type="match status" value="1"/>
</dbReference>